<feature type="transmembrane region" description="Helical" evidence="1">
    <location>
        <begin position="12"/>
        <end position="28"/>
    </location>
</feature>
<keyword evidence="1" id="KW-0812">Transmembrane</keyword>
<comment type="caution">
    <text evidence="2">The sequence shown here is derived from an EMBL/GenBank/DDBJ whole genome shotgun (WGS) entry which is preliminary data.</text>
</comment>
<proteinExistence type="predicted"/>
<organism evidence="2 3">
    <name type="scientific">Cetobacterium somerae ATCC BAA-474</name>
    <dbReference type="NCBI Taxonomy" id="1319815"/>
    <lineage>
        <taxon>Bacteria</taxon>
        <taxon>Fusobacteriati</taxon>
        <taxon>Fusobacteriota</taxon>
        <taxon>Fusobacteriia</taxon>
        <taxon>Fusobacteriales</taxon>
        <taxon>Fusobacteriaceae</taxon>
        <taxon>Cetobacterium</taxon>
    </lineage>
</organism>
<keyword evidence="1" id="KW-1133">Transmembrane helix</keyword>
<evidence type="ECO:0000256" key="1">
    <source>
        <dbReference type="SAM" id="Phobius"/>
    </source>
</evidence>
<dbReference type="EMBL" id="AXZF01000052">
    <property type="protein sequence ID" value="ERT68738.1"/>
    <property type="molecule type" value="Genomic_DNA"/>
</dbReference>
<keyword evidence="1" id="KW-0472">Membrane</keyword>
<dbReference type="AlphaFoldDB" id="U7VD85"/>
<gene>
    <name evidence="2" type="ORF">HMPREF0202_01357</name>
</gene>
<accession>U7VD85</accession>
<dbReference type="RefSeq" id="WP_023050895.1">
    <property type="nucleotide sequence ID" value="NZ_CP173065.2"/>
</dbReference>
<dbReference type="Proteomes" id="UP000017081">
    <property type="component" value="Unassembled WGS sequence"/>
</dbReference>
<dbReference type="HOGENOM" id="CLU_2951845_0_0_0"/>
<feature type="transmembrane region" description="Helical" evidence="1">
    <location>
        <begin position="34"/>
        <end position="53"/>
    </location>
</feature>
<reference evidence="2 3" key="1">
    <citation type="submission" date="2013-08" db="EMBL/GenBank/DDBJ databases">
        <authorList>
            <person name="Weinstock G."/>
            <person name="Sodergren E."/>
            <person name="Wylie T."/>
            <person name="Fulton L."/>
            <person name="Fulton R."/>
            <person name="Fronick C."/>
            <person name="O'Laughlin M."/>
            <person name="Godfrey J."/>
            <person name="Miner T."/>
            <person name="Herter B."/>
            <person name="Appelbaum E."/>
            <person name="Cordes M."/>
            <person name="Lek S."/>
            <person name="Wollam A."/>
            <person name="Pepin K.H."/>
            <person name="Palsikar V.B."/>
            <person name="Mitreva M."/>
            <person name="Wilson R.K."/>
        </authorList>
    </citation>
    <scope>NUCLEOTIDE SEQUENCE [LARGE SCALE GENOMIC DNA]</scope>
    <source>
        <strain evidence="2 3">ATCC BAA-474</strain>
    </source>
</reference>
<keyword evidence="3" id="KW-1185">Reference proteome</keyword>
<evidence type="ECO:0000313" key="3">
    <source>
        <dbReference type="Proteomes" id="UP000017081"/>
    </source>
</evidence>
<evidence type="ECO:0000313" key="2">
    <source>
        <dbReference type="EMBL" id="ERT68738.1"/>
    </source>
</evidence>
<sequence length="59" mass="6769">MNIINFVKKRYKLLILSFGGTILFRFLFAKLFNGTFSISNSIVSGGILFFIFLKDSKNK</sequence>
<name>U7VD85_9FUSO</name>
<protein>
    <submittedName>
        <fullName evidence="2">Uncharacterized protein</fullName>
    </submittedName>
</protein>